<evidence type="ECO:0000313" key="7">
    <source>
        <dbReference type="EMBL" id="SNT10393.1"/>
    </source>
</evidence>
<dbReference type="GO" id="GO:0009372">
    <property type="term" value="P:quorum sensing"/>
    <property type="evidence" value="ECO:0007669"/>
    <property type="project" value="InterPro"/>
</dbReference>
<dbReference type="Proteomes" id="UP000198304">
    <property type="component" value="Unassembled WGS sequence"/>
</dbReference>
<reference evidence="7 8" key="1">
    <citation type="submission" date="2017-06" db="EMBL/GenBank/DDBJ databases">
        <authorList>
            <person name="Kim H.J."/>
            <person name="Triplett B.A."/>
        </authorList>
    </citation>
    <scope>NUCLEOTIDE SEQUENCE [LARGE SCALE GENOMIC DNA]</scope>
    <source>
        <strain evidence="7 8">SCA</strain>
    </source>
</reference>
<evidence type="ECO:0000259" key="5">
    <source>
        <dbReference type="Pfam" id="PF00370"/>
    </source>
</evidence>
<dbReference type="GO" id="GO:0005975">
    <property type="term" value="P:carbohydrate metabolic process"/>
    <property type="evidence" value="ECO:0007669"/>
    <property type="project" value="InterPro"/>
</dbReference>
<feature type="domain" description="Carbohydrate kinase FGGY C-terminal" evidence="6">
    <location>
        <begin position="371"/>
        <end position="457"/>
    </location>
</feature>
<evidence type="ECO:0000256" key="1">
    <source>
        <dbReference type="ARBA" id="ARBA00009156"/>
    </source>
</evidence>
<evidence type="ECO:0000256" key="3">
    <source>
        <dbReference type="ARBA" id="ARBA00022679"/>
    </source>
</evidence>
<organism evidence="7 8">
    <name type="scientific">Anaerovirgula multivorans</name>
    <dbReference type="NCBI Taxonomy" id="312168"/>
    <lineage>
        <taxon>Bacteria</taxon>
        <taxon>Bacillati</taxon>
        <taxon>Bacillota</taxon>
        <taxon>Clostridia</taxon>
        <taxon>Peptostreptococcales</taxon>
        <taxon>Natronincolaceae</taxon>
        <taxon>Anaerovirgula</taxon>
    </lineage>
</organism>
<name>A0A239JY88_9FIRM</name>
<keyword evidence="4 7" id="KW-0418">Kinase</keyword>
<sequence length="520" mass="57590">MKKYVMAVDAGTGSVRSIIFDEEFNQVVVAQREWTHKSDPEYEGAIDFNVEINCKLMLDTIKEAIEKSGIDGKDILAISTTSMREAFVLYDENGKEIWAVSNVDARAFKEVSQLKEISEHIEEDIYALSGQTFALGAIPRLLWVKNNLPEVYNNTKTITMLNDWIGCRLTGILSMEPSNGSTTGMLDINKRDWDISIIKQCSLKEDIYPPIYESGTALGKVTKEIAELTGLNQECIVVVGGGDVQMGCVGVGVVKEGQGALFGGSFWQLEYNTASPNVDKKGRIRVNCHATPKLWQQELIAFYPGLVLRWFRDGFCQHEVELAKKTGESPYTILNREAENVPVGSNGLLCSFSSIMDYKAWKHPSPCFTNFGIDPEKYNKATFYRAILENAALVTLGHKKIIEDLMGDFPDVITLASGASNSSLWCQIIADVLGVSIKVPVVKESTALGAAFCAAVGIGLLPNLETAAEKYVKIEQVYIPNENNHVLYESIFKSWKQLSEAQIKNSDNGLLNHMWRAPGV</sequence>
<dbReference type="InterPro" id="IPR018485">
    <property type="entry name" value="FGGY_C"/>
</dbReference>
<accession>A0A239JY88</accession>
<dbReference type="InterPro" id="IPR050406">
    <property type="entry name" value="FGGY_Carb_Kinase"/>
</dbReference>
<evidence type="ECO:0000256" key="4">
    <source>
        <dbReference type="ARBA" id="ARBA00022777"/>
    </source>
</evidence>
<evidence type="ECO:0000256" key="2">
    <source>
        <dbReference type="ARBA" id="ARBA00022490"/>
    </source>
</evidence>
<dbReference type="AlphaFoldDB" id="A0A239JY88"/>
<dbReference type="GO" id="GO:0071518">
    <property type="term" value="F:autoinducer-2 kinase activity"/>
    <property type="evidence" value="ECO:0007669"/>
    <property type="project" value="InterPro"/>
</dbReference>
<dbReference type="PIRSF" id="PIRSF000538">
    <property type="entry name" value="GlpK"/>
    <property type="match status" value="1"/>
</dbReference>
<dbReference type="NCBIfam" id="NF008187">
    <property type="entry name" value="PRK10939.1"/>
    <property type="match status" value="1"/>
</dbReference>
<evidence type="ECO:0000259" key="6">
    <source>
        <dbReference type="Pfam" id="PF02782"/>
    </source>
</evidence>
<dbReference type="Pfam" id="PF02782">
    <property type="entry name" value="FGGY_C"/>
    <property type="match status" value="1"/>
</dbReference>
<dbReference type="Gene3D" id="3.30.420.40">
    <property type="match status" value="2"/>
</dbReference>
<evidence type="ECO:0000313" key="8">
    <source>
        <dbReference type="Proteomes" id="UP000198304"/>
    </source>
</evidence>
<dbReference type="InterPro" id="IPR033676">
    <property type="entry name" value="AI-2_kinase"/>
</dbReference>
<dbReference type="PANTHER" id="PTHR43095">
    <property type="entry name" value="SUGAR KINASE"/>
    <property type="match status" value="1"/>
</dbReference>
<keyword evidence="3" id="KW-0808">Transferase</keyword>
<dbReference type="RefSeq" id="WP_242975241.1">
    <property type="nucleotide sequence ID" value="NZ_FZOJ01000040.1"/>
</dbReference>
<keyword evidence="2" id="KW-0963">Cytoplasm</keyword>
<dbReference type="InterPro" id="IPR018484">
    <property type="entry name" value="FGGY_N"/>
</dbReference>
<gene>
    <name evidence="7" type="ORF">SAMN05446037_104020</name>
</gene>
<comment type="similarity">
    <text evidence="1">Belongs to the FGGY kinase family.</text>
</comment>
<keyword evidence="8" id="KW-1185">Reference proteome</keyword>
<protein>
    <submittedName>
        <fullName evidence="7">Autoinducer 2 (AI-2) kinase</fullName>
    </submittedName>
</protein>
<dbReference type="InterPro" id="IPR043129">
    <property type="entry name" value="ATPase_NBD"/>
</dbReference>
<feature type="domain" description="Carbohydrate kinase FGGY N-terminal" evidence="5">
    <location>
        <begin position="4"/>
        <end position="250"/>
    </location>
</feature>
<dbReference type="EMBL" id="FZOJ01000040">
    <property type="protein sequence ID" value="SNT10393.1"/>
    <property type="molecule type" value="Genomic_DNA"/>
</dbReference>
<dbReference type="PANTHER" id="PTHR43095:SF5">
    <property type="entry name" value="XYLULOSE KINASE"/>
    <property type="match status" value="1"/>
</dbReference>
<dbReference type="Pfam" id="PF00370">
    <property type="entry name" value="FGGY_N"/>
    <property type="match status" value="1"/>
</dbReference>
<dbReference type="CDD" id="cd07775">
    <property type="entry name" value="ASKHA_NBD_FGGY_AI-2K"/>
    <property type="match status" value="1"/>
</dbReference>
<proteinExistence type="inferred from homology"/>
<dbReference type="InterPro" id="IPR000577">
    <property type="entry name" value="Carb_kinase_FGGY"/>
</dbReference>
<dbReference type="SUPFAM" id="SSF53067">
    <property type="entry name" value="Actin-like ATPase domain"/>
    <property type="match status" value="2"/>
</dbReference>